<proteinExistence type="predicted"/>
<keyword evidence="5" id="KW-1185">Reference proteome</keyword>
<gene>
    <name evidence="4" type="ORF">DXX99_06510</name>
</gene>
<dbReference type="AlphaFoldDB" id="A0A3D8P2N1"/>
<evidence type="ECO:0000313" key="4">
    <source>
        <dbReference type="EMBL" id="RDV82854.1"/>
    </source>
</evidence>
<dbReference type="RefSeq" id="WP_115792695.1">
    <property type="nucleotide sequence ID" value="NZ_QSLN01000008.1"/>
</dbReference>
<keyword evidence="2" id="KW-0732">Signal</keyword>
<dbReference type="CDD" id="cd10918">
    <property type="entry name" value="CE4_NodB_like_5s_6s"/>
    <property type="match status" value="1"/>
</dbReference>
<evidence type="ECO:0000313" key="5">
    <source>
        <dbReference type="Proteomes" id="UP000256329"/>
    </source>
</evidence>
<dbReference type="GO" id="GO:0005576">
    <property type="term" value="C:extracellular region"/>
    <property type="evidence" value="ECO:0007669"/>
    <property type="project" value="UniProtKB-SubCell"/>
</dbReference>
<reference evidence="4 5" key="1">
    <citation type="submission" date="2018-08" db="EMBL/GenBank/DDBJ databases">
        <title>Form III RuBisCO-mediated autotrophy in Thermodesulfobium bacteria.</title>
        <authorList>
            <person name="Toshchakov S.V."/>
            <person name="Kublanov I.V."/>
            <person name="Frolov E."/>
            <person name="Bonch-Osmolovskaya E.A."/>
            <person name="Tourova T.P."/>
            <person name="Chernych N.A."/>
            <person name="Lebedinsky A.V."/>
        </authorList>
    </citation>
    <scope>NUCLEOTIDE SEQUENCE [LARGE SCALE GENOMIC DNA]</scope>
    <source>
        <strain evidence="4 5">SR</strain>
    </source>
</reference>
<dbReference type="PROSITE" id="PS51677">
    <property type="entry name" value="NODB"/>
    <property type="match status" value="1"/>
</dbReference>
<accession>A0A3D8P2N1</accession>
<evidence type="ECO:0000259" key="3">
    <source>
        <dbReference type="PROSITE" id="PS51677"/>
    </source>
</evidence>
<evidence type="ECO:0000256" key="2">
    <source>
        <dbReference type="ARBA" id="ARBA00022729"/>
    </source>
</evidence>
<dbReference type="Pfam" id="PF01522">
    <property type="entry name" value="Polysacc_deac_1"/>
    <property type="match status" value="1"/>
</dbReference>
<dbReference type="Gene3D" id="3.20.20.370">
    <property type="entry name" value="Glycoside hydrolase/deacetylase"/>
    <property type="match status" value="1"/>
</dbReference>
<dbReference type="InterPro" id="IPR002509">
    <property type="entry name" value="NODB_dom"/>
</dbReference>
<sequence>MRRWALVALAGVGLLGLLLWGGMRWLGAKESSARSSKALIILMYHKVNPDPRAGGLGLRVPPEKFDWQMRYLKNHGYHVVSMEEAYAYLTQGKPLPPKPVVITFDDGYKDNYLYAWPILKRYGYPATIFLVADAVGGYNFFDADYGRQPRNQMLNWQEIKEMAASGKITFGAHTMTHPRLTQVDPERQRYEIFRCREVLAQKIGRPIDFFSYPYGDFDARVVELVKEAGFKGAVTCVQGVNWPGADPYTLKRVRVMGSYSEAKFVHELKRYLEEPKGR</sequence>
<dbReference type="PANTHER" id="PTHR34216:SF3">
    <property type="entry name" value="POLY-BETA-1,6-N-ACETYL-D-GLUCOSAMINE N-DEACETYLASE"/>
    <property type="match status" value="1"/>
</dbReference>
<dbReference type="EMBL" id="QSLN01000008">
    <property type="protein sequence ID" value="RDV82854.1"/>
    <property type="molecule type" value="Genomic_DNA"/>
</dbReference>
<dbReference type="InterPro" id="IPR011330">
    <property type="entry name" value="Glyco_hydro/deAcase_b/a-brl"/>
</dbReference>
<dbReference type="InterPro" id="IPR051398">
    <property type="entry name" value="Polysacch_Deacetylase"/>
</dbReference>
<organism evidence="4 5">
    <name type="scientific">Ammonifex thiophilus</name>
    <dbReference type="NCBI Taxonomy" id="444093"/>
    <lineage>
        <taxon>Bacteria</taxon>
        <taxon>Bacillati</taxon>
        <taxon>Bacillota</taxon>
        <taxon>Clostridia</taxon>
        <taxon>Thermoanaerobacterales</taxon>
        <taxon>Thermoanaerobacteraceae</taxon>
        <taxon>Ammonifex</taxon>
    </lineage>
</organism>
<dbReference type="Proteomes" id="UP000256329">
    <property type="component" value="Unassembled WGS sequence"/>
</dbReference>
<protein>
    <submittedName>
        <fullName evidence="4">Polysaccharide deacetylase family protein</fullName>
    </submittedName>
</protein>
<comment type="caution">
    <text evidence="4">The sequence shown here is derived from an EMBL/GenBank/DDBJ whole genome shotgun (WGS) entry which is preliminary data.</text>
</comment>
<dbReference type="GO" id="GO:0005975">
    <property type="term" value="P:carbohydrate metabolic process"/>
    <property type="evidence" value="ECO:0007669"/>
    <property type="project" value="InterPro"/>
</dbReference>
<name>A0A3D8P2N1_9THEO</name>
<dbReference type="PANTHER" id="PTHR34216">
    <property type="match status" value="1"/>
</dbReference>
<evidence type="ECO:0000256" key="1">
    <source>
        <dbReference type="ARBA" id="ARBA00004613"/>
    </source>
</evidence>
<feature type="domain" description="NodB homology" evidence="3">
    <location>
        <begin position="98"/>
        <end position="278"/>
    </location>
</feature>
<comment type="subcellular location">
    <subcellularLocation>
        <location evidence="1">Secreted</location>
    </subcellularLocation>
</comment>
<dbReference type="OrthoDB" id="9778320at2"/>
<dbReference type="SUPFAM" id="SSF88713">
    <property type="entry name" value="Glycoside hydrolase/deacetylase"/>
    <property type="match status" value="1"/>
</dbReference>
<dbReference type="GO" id="GO:0016810">
    <property type="term" value="F:hydrolase activity, acting on carbon-nitrogen (but not peptide) bonds"/>
    <property type="evidence" value="ECO:0007669"/>
    <property type="project" value="InterPro"/>
</dbReference>